<evidence type="ECO:0000259" key="6">
    <source>
        <dbReference type="PROSITE" id="PS51686"/>
    </source>
</evidence>
<evidence type="ECO:0000256" key="1">
    <source>
        <dbReference type="ARBA" id="ARBA00022603"/>
    </source>
</evidence>
<dbReference type="EC" id="2.1.1.176" evidence="7"/>
<dbReference type="GO" id="GO:0001510">
    <property type="term" value="P:RNA methylation"/>
    <property type="evidence" value="ECO:0007669"/>
    <property type="project" value="InterPro"/>
</dbReference>
<dbReference type="RefSeq" id="WP_067679203.1">
    <property type="nucleotide sequence ID" value="NZ_CP016591.1"/>
</dbReference>
<protein>
    <submittedName>
        <fullName evidence="7">Ribosomal RNA small subunit methyltransferase B</fullName>
        <ecNumber evidence="7">2.1.1.176</ecNumber>
    </submittedName>
</protein>
<keyword evidence="8" id="KW-1185">Reference proteome</keyword>
<keyword evidence="1 5" id="KW-0489">Methyltransferase</keyword>
<dbReference type="PANTHER" id="PTHR22807">
    <property type="entry name" value="NOP2 YEAST -RELATED NOL1/NOP2/FMU SUN DOMAIN-CONTAINING"/>
    <property type="match status" value="1"/>
</dbReference>
<dbReference type="AlphaFoldDB" id="A0A1B2AEK4"/>
<keyword evidence="4 5" id="KW-0694">RNA-binding</keyword>
<evidence type="ECO:0000256" key="4">
    <source>
        <dbReference type="ARBA" id="ARBA00022884"/>
    </source>
</evidence>
<dbReference type="PATRIC" id="fig|692370.5.peg.1973"/>
<dbReference type="Pfam" id="PF01189">
    <property type="entry name" value="Methyltr_RsmB-F"/>
    <property type="match status" value="1"/>
</dbReference>
<feature type="domain" description="SAM-dependent MTase RsmB/NOP-type" evidence="6">
    <location>
        <begin position="102"/>
        <end position="392"/>
    </location>
</feature>
<dbReference type="EMBL" id="CP016591">
    <property type="protein sequence ID" value="ANY20465.1"/>
    <property type="molecule type" value="Genomic_DNA"/>
</dbReference>
<dbReference type="GO" id="GO:0003723">
    <property type="term" value="F:RNA binding"/>
    <property type="evidence" value="ECO:0007669"/>
    <property type="project" value="UniProtKB-UniRule"/>
</dbReference>
<comment type="caution">
    <text evidence="5">Lacks conserved residue(s) required for the propagation of feature annotation.</text>
</comment>
<dbReference type="PROSITE" id="PS51686">
    <property type="entry name" value="SAM_MT_RSMB_NOP"/>
    <property type="match status" value="1"/>
</dbReference>
<feature type="binding site" evidence="5">
    <location>
        <position position="233"/>
    </location>
    <ligand>
        <name>S-adenosyl-L-methionine</name>
        <dbReference type="ChEBI" id="CHEBI:59789"/>
    </ligand>
</feature>
<gene>
    <name evidence="7" type="primary">rsmB_2</name>
    <name evidence="7" type="ORF">A6F68_01957</name>
</gene>
<proteinExistence type="inferred from homology"/>
<evidence type="ECO:0000256" key="2">
    <source>
        <dbReference type="ARBA" id="ARBA00022679"/>
    </source>
</evidence>
<accession>A0A1B2AEK4</accession>
<dbReference type="Gene3D" id="3.40.50.150">
    <property type="entry name" value="Vaccinia Virus protein VP39"/>
    <property type="match status" value="1"/>
</dbReference>
<dbReference type="PRINTS" id="PR02008">
    <property type="entry name" value="RCMTFAMILY"/>
</dbReference>
<dbReference type="KEGG" id="ado:A6F68_01957"/>
<organism evidence="7 8">
    <name type="scientific">Tsuneonella dongtanensis</name>
    <dbReference type="NCBI Taxonomy" id="692370"/>
    <lineage>
        <taxon>Bacteria</taxon>
        <taxon>Pseudomonadati</taxon>
        <taxon>Pseudomonadota</taxon>
        <taxon>Alphaproteobacteria</taxon>
        <taxon>Sphingomonadales</taxon>
        <taxon>Erythrobacteraceae</taxon>
        <taxon>Tsuneonella</taxon>
    </lineage>
</organism>
<evidence type="ECO:0000256" key="3">
    <source>
        <dbReference type="ARBA" id="ARBA00022691"/>
    </source>
</evidence>
<dbReference type="PANTHER" id="PTHR22807:SF53">
    <property type="entry name" value="RIBOSOMAL RNA SMALL SUBUNIT METHYLTRANSFERASE B-RELATED"/>
    <property type="match status" value="1"/>
</dbReference>
<evidence type="ECO:0000313" key="8">
    <source>
        <dbReference type="Proteomes" id="UP000092932"/>
    </source>
</evidence>
<name>A0A1B2AEK4_9SPHN</name>
<feature type="active site" description="Nucleophile" evidence="5">
    <location>
        <position position="334"/>
    </location>
</feature>
<dbReference type="OrthoDB" id="9810297at2"/>
<dbReference type="GO" id="GO:0008173">
    <property type="term" value="F:RNA methyltransferase activity"/>
    <property type="evidence" value="ECO:0007669"/>
    <property type="project" value="InterPro"/>
</dbReference>
<dbReference type="STRING" id="692370.A6F68_01957"/>
<dbReference type="InterPro" id="IPR029063">
    <property type="entry name" value="SAM-dependent_MTases_sf"/>
</dbReference>
<keyword evidence="2 5" id="KW-0808">Transferase</keyword>
<dbReference type="InterPro" id="IPR023267">
    <property type="entry name" value="RCMT"/>
</dbReference>
<dbReference type="SUPFAM" id="SSF53335">
    <property type="entry name" value="S-adenosyl-L-methionine-dependent methyltransferases"/>
    <property type="match status" value="1"/>
</dbReference>
<evidence type="ECO:0000256" key="5">
    <source>
        <dbReference type="PROSITE-ProRule" id="PRU01023"/>
    </source>
</evidence>
<keyword evidence="3 5" id="KW-0949">S-adenosyl-L-methionine</keyword>
<dbReference type="Proteomes" id="UP000092932">
    <property type="component" value="Chromosome"/>
</dbReference>
<dbReference type="CDD" id="cd02440">
    <property type="entry name" value="AdoMet_MTases"/>
    <property type="match status" value="1"/>
</dbReference>
<evidence type="ECO:0000313" key="7">
    <source>
        <dbReference type="EMBL" id="ANY20465.1"/>
    </source>
</evidence>
<sequence>MTPAARVQAAIEVLDAVIEAAIAGGAPADRLISDYFRTRRYAGSKDRRAVRDLAFAAIRACGPVPSSGRAAMLRLADIDEAIASLFDGSVHGPAAISQGEPVADGGIAAHWLVDALATSGVEGEEADALLDRAPLDIRVNTLKSDRETIALPEETARTHAPQGLRLRHGTPVEQWDAFRDGLIEIQDTGSQLACLAVAAAPGETVIDLCAGAGGKTLALAAAMENRGTLLACDTDRPRLSRLAPRAERAGAGMIETRLLNPQRELDALADCVGRADTVVVDAPCSGTGTWRRNPEARWRLTPDRLERYALTQQRLLDIAAALVRPGGRIVYVTCSLLDAEGSDRIDQFLADHPEWSADAVDLPLGRVRGKGWRLSPFHDGTDGFFIASLSRPC</sequence>
<feature type="binding site" evidence="5">
    <location>
        <position position="281"/>
    </location>
    <ligand>
        <name>S-adenosyl-L-methionine</name>
        <dbReference type="ChEBI" id="CHEBI:59789"/>
    </ligand>
</feature>
<dbReference type="InterPro" id="IPR001678">
    <property type="entry name" value="MeTrfase_RsmB-F_NOP2_dom"/>
</dbReference>
<dbReference type="InterPro" id="IPR049560">
    <property type="entry name" value="MeTrfase_RsmB-F_NOP2_cat"/>
</dbReference>
<reference evidence="7 8" key="1">
    <citation type="submission" date="2016-07" db="EMBL/GenBank/DDBJ databases">
        <title>Complete genome sequence of Altererythrobacter dongtanensis KCTC 22672, a type strain with esterase isolated from tidal flat.</title>
        <authorList>
            <person name="Cheng H."/>
            <person name="Wu Y.-H."/>
            <person name="Zhou P."/>
            <person name="Huo Y.-Y."/>
            <person name="Wang C.-S."/>
            <person name="Xu X.-W."/>
        </authorList>
    </citation>
    <scope>NUCLEOTIDE SEQUENCE [LARGE SCALE GENOMIC DNA]</scope>
    <source>
        <strain evidence="7 8">KCTC 22672</strain>
    </source>
</reference>
<comment type="similarity">
    <text evidence="5">Belongs to the class I-like SAM-binding methyltransferase superfamily. RsmB/NOP family.</text>
</comment>